<keyword evidence="9" id="KW-1185">Reference proteome</keyword>
<keyword evidence="2" id="KW-1003">Cell membrane</keyword>
<reference evidence="8 9" key="1">
    <citation type="submission" date="2018-06" db="EMBL/GenBank/DDBJ databases">
        <authorList>
            <consortium name="Pathogen Informatics"/>
            <person name="Doyle S."/>
        </authorList>
    </citation>
    <scope>NUCLEOTIDE SEQUENCE [LARGE SCALE GENOMIC DNA]</scope>
    <source>
        <strain evidence="9">ATCC 11859 / DSM 33 / NCIB 8841 / NCTC 4822</strain>
    </source>
</reference>
<dbReference type="Proteomes" id="UP000254519">
    <property type="component" value="Unassembled WGS sequence"/>
</dbReference>
<protein>
    <submittedName>
        <fullName evidence="8">RDD family</fullName>
    </submittedName>
</protein>
<evidence type="ECO:0000313" key="8">
    <source>
        <dbReference type="EMBL" id="SUJ13142.1"/>
    </source>
</evidence>
<dbReference type="GO" id="GO:0005886">
    <property type="term" value="C:plasma membrane"/>
    <property type="evidence" value="ECO:0007669"/>
    <property type="project" value="UniProtKB-SubCell"/>
</dbReference>
<feature type="transmembrane region" description="Helical" evidence="6">
    <location>
        <begin position="79"/>
        <end position="99"/>
    </location>
</feature>
<keyword evidence="3 6" id="KW-0812">Transmembrane</keyword>
<sequence length="198" mass="23333">MTEQDRHEMDVQMSSSRNETIVHKQDVTGEMDCFTPKLAGFWTRFWAYCIDIIVLFAISGLFIKPIFRVLEIPVTNPSFLFFTPYKITILIVTLLYFLFMTKYLQQTVGKIILGIKVTAKNEKNLTWGTLFFREVIGRFISKTLVIPYLLVVFMPKKEALHDIFADTYVIHEDVYEKRSRFEYLKNVKHEKLQESPNL</sequence>
<dbReference type="Pfam" id="PF06271">
    <property type="entry name" value="RDD"/>
    <property type="match status" value="1"/>
</dbReference>
<name>A0A380C4W7_SPOPA</name>
<evidence type="ECO:0000256" key="5">
    <source>
        <dbReference type="ARBA" id="ARBA00023136"/>
    </source>
</evidence>
<dbReference type="AlphaFoldDB" id="A0A380C4W7"/>
<dbReference type="EMBL" id="UGYZ01000002">
    <property type="protein sequence ID" value="SUJ13142.1"/>
    <property type="molecule type" value="Genomic_DNA"/>
</dbReference>
<dbReference type="InterPro" id="IPR051791">
    <property type="entry name" value="Pra-immunoreactive"/>
</dbReference>
<evidence type="ECO:0000256" key="4">
    <source>
        <dbReference type="ARBA" id="ARBA00022989"/>
    </source>
</evidence>
<keyword evidence="4 6" id="KW-1133">Transmembrane helix</keyword>
<feature type="transmembrane region" description="Helical" evidence="6">
    <location>
        <begin position="45"/>
        <end position="67"/>
    </location>
</feature>
<evidence type="ECO:0000256" key="1">
    <source>
        <dbReference type="ARBA" id="ARBA00004651"/>
    </source>
</evidence>
<feature type="domain" description="RDD" evidence="7">
    <location>
        <begin position="38"/>
        <end position="165"/>
    </location>
</feature>
<dbReference type="RefSeq" id="WP_243835698.1">
    <property type="nucleotide sequence ID" value="NZ_CP038012.1"/>
</dbReference>
<evidence type="ECO:0000256" key="2">
    <source>
        <dbReference type="ARBA" id="ARBA00022475"/>
    </source>
</evidence>
<gene>
    <name evidence="8" type="ORF">NCTC4822_02276</name>
</gene>
<organism evidence="8 9">
    <name type="scientific">Sporosarcina pasteurii</name>
    <name type="common">Bacillus pasteurii</name>
    <dbReference type="NCBI Taxonomy" id="1474"/>
    <lineage>
        <taxon>Bacteria</taxon>
        <taxon>Bacillati</taxon>
        <taxon>Bacillota</taxon>
        <taxon>Bacilli</taxon>
        <taxon>Bacillales</taxon>
        <taxon>Caryophanaceae</taxon>
        <taxon>Sporosarcina</taxon>
    </lineage>
</organism>
<dbReference type="PANTHER" id="PTHR36115:SF9">
    <property type="entry name" value="LMO1584 PROTEIN"/>
    <property type="match status" value="1"/>
</dbReference>
<evidence type="ECO:0000256" key="3">
    <source>
        <dbReference type="ARBA" id="ARBA00022692"/>
    </source>
</evidence>
<evidence type="ECO:0000313" key="9">
    <source>
        <dbReference type="Proteomes" id="UP000254519"/>
    </source>
</evidence>
<accession>A0A380C4W7</accession>
<dbReference type="InterPro" id="IPR010432">
    <property type="entry name" value="RDD"/>
</dbReference>
<evidence type="ECO:0000256" key="6">
    <source>
        <dbReference type="SAM" id="Phobius"/>
    </source>
</evidence>
<comment type="subcellular location">
    <subcellularLocation>
        <location evidence="1">Cell membrane</location>
        <topology evidence="1">Multi-pass membrane protein</topology>
    </subcellularLocation>
</comment>
<evidence type="ECO:0000259" key="7">
    <source>
        <dbReference type="Pfam" id="PF06271"/>
    </source>
</evidence>
<proteinExistence type="predicted"/>
<keyword evidence="5 6" id="KW-0472">Membrane</keyword>
<dbReference type="PANTHER" id="PTHR36115">
    <property type="entry name" value="PROLINE-RICH ANTIGEN HOMOLOG-RELATED"/>
    <property type="match status" value="1"/>
</dbReference>